<comment type="caution">
    <text evidence="3">The sequence shown here is derived from an EMBL/GenBank/DDBJ whole genome shotgun (WGS) entry which is preliminary data.</text>
</comment>
<dbReference type="InterPro" id="IPR036915">
    <property type="entry name" value="Cyclin-like_sf"/>
</dbReference>
<feature type="compositionally biased region" description="Polar residues" evidence="1">
    <location>
        <begin position="126"/>
        <end position="135"/>
    </location>
</feature>
<keyword evidence="4" id="KW-1185">Reference proteome</keyword>
<dbReference type="InterPro" id="IPR006671">
    <property type="entry name" value="Cyclin_N"/>
</dbReference>
<dbReference type="Gene3D" id="1.10.472.10">
    <property type="entry name" value="Cyclin-like"/>
    <property type="match status" value="1"/>
</dbReference>
<dbReference type="CDD" id="cd20556">
    <property type="entry name" value="CYCLIN_CABLES"/>
    <property type="match status" value="1"/>
</dbReference>
<sequence length="721" mass="79770">MTSTTNSNASPGGTRNLRRKPGNRQAAFSFLSSIQLDPATKNQAQDPSTPTLDLVDEATNVTSRPDTLPQEVNPDLAVEQDDTLTPLVIPTPTAPKDDTVSTTTTTATTPLPDNRRSQVQDRKESMATTFLSQLSLHGGPTNGKSRDSDPAFQESTTLQALDSPMNQGPGQINAAEQITKGAAGVSPVGLAPHHPIYRASSTPSLSSGWEHGPFSDSSDRIDDQGQPSGAGREDGGGRGGGRRHRKVTSPGAHPSRESQQHGQRTNTMSSASSKNGPSKREPSSSGLLSVLLAIDKDTDTRASSSDMGSALTQRNAIQKVSSRWLGPLADHVHIRPLLTSGTTHIVKKIFRRPSISRPKHIISHSQPMRTQDPLSASRQTPTRADLQRNARQGRSGEDQRHIFYKGEDVTASCVSLGDNLSQHPFMFTTNHGSPLMISSVLRYNDDRAPNKRRRRRFDREYIQQITKEALTGKKANSFAHLLTQCNALDPEPQESSSASYDPYFLDDPELKTGKNRTVISLACYMGSVIQYTRPSDLKRELNEHFRSRHPTIDPSITLSKIRKVKTDLLAISEELDLEISTAALAYAYFEKLILKGSWKGKESNPLSTEANTSIVTKENRKMIACVCLLLAYKVNEPKTSSGEFATLMKYMTKHMEVSAKDIKENEFHVFSLLEFNLYLPRQEFLPHFEQILYRQDYINVQEYLGEDEFYSVITQPRKTAE</sequence>
<proteinExistence type="predicted"/>
<feature type="region of interest" description="Disordered" evidence="1">
    <location>
        <begin position="194"/>
        <end position="286"/>
    </location>
</feature>
<organism evidence="3 4">
    <name type="scientific">Linnemannia hyalina</name>
    <dbReference type="NCBI Taxonomy" id="64524"/>
    <lineage>
        <taxon>Eukaryota</taxon>
        <taxon>Fungi</taxon>
        <taxon>Fungi incertae sedis</taxon>
        <taxon>Mucoromycota</taxon>
        <taxon>Mortierellomycotina</taxon>
        <taxon>Mortierellomycetes</taxon>
        <taxon>Mortierellales</taxon>
        <taxon>Mortierellaceae</taxon>
        <taxon>Linnemannia</taxon>
    </lineage>
</organism>
<evidence type="ECO:0000256" key="1">
    <source>
        <dbReference type="SAM" id="MobiDB-lite"/>
    </source>
</evidence>
<feature type="compositionally biased region" description="Polar residues" evidence="1">
    <location>
        <begin position="363"/>
        <end position="382"/>
    </location>
</feature>
<dbReference type="Pfam" id="PF00134">
    <property type="entry name" value="Cyclin_N"/>
    <property type="match status" value="1"/>
</dbReference>
<feature type="region of interest" description="Disordered" evidence="1">
    <location>
        <begin position="358"/>
        <end position="401"/>
    </location>
</feature>
<protein>
    <submittedName>
        <fullName evidence="3">CDK5 and ABL1 enzyme substrate 1</fullName>
    </submittedName>
</protein>
<name>A0A9P7Y511_9FUNG</name>
<feature type="compositionally biased region" description="Basic and acidic residues" evidence="1">
    <location>
        <begin position="113"/>
        <end position="125"/>
    </location>
</feature>
<feature type="region of interest" description="Disordered" evidence="1">
    <location>
        <begin position="86"/>
        <end position="151"/>
    </location>
</feature>
<feature type="region of interest" description="Disordered" evidence="1">
    <location>
        <begin position="1"/>
        <end position="52"/>
    </location>
</feature>
<accession>A0A9P7Y511</accession>
<dbReference type="InterPro" id="IPR012388">
    <property type="entry name" value="CABLES1/2"/>
</dbReference>
<dbReference type="SUPFAM" id="SSF47954">
    <property type="entry name" value="Cyclin-like"/>
    <property type="match status" value="1"/>
</dbReference>
<feature type="compositionally biased region" description="Polar residues" evidence="1">
    <location>
        <begin position="260"/>
        <end position="276"/>
    </location>
</feature>
<dbReference type="PANTHER" id="PTHR22896">
    <property type="entry name" value="CDK5 AND ABL1 ENZYME SUBSTRATE 1"/>
    <property type="match status" value="1"/>
</dbReference>
<feature type="compositionally biased region" description="Polar residues" evidence="1">
    <location>
        <begin position="30"/>
        <end position="51"/>
    </location>
</feature>
<dbReference type="EMBL" id="JAHRHY010000001">
    <property type="protein sequence ID" value="KAG9072247.1"/>
    <property type="molecule type" value="Genomic_DNA"/>
</dbReference>
<evidence type="ECO:0000313" key="3">
    <source>
        <dbReference type="EMBL" id="KAG9072247.1"/>
    </source>
</evidence>
<dbReference type="Proteomes" id="UP000707451">
    <property type="component" value="Unassembled WGS sequence"/>
</dbReference>
<dbReference type="GO" id="GO:0051726">
    <property type="term" value="P:regulation of cell cycle"/>
    <property type="evidence" value="ECO:0007669"/>
    <property type="project" value="InterPro"/>
</dbReference>
<feature type="domain" description="Cyclin N-terminal" evidence="2">
    <location>
        <begin position="548"/>
        <end position="677"/>
    </location>
</feature>
<reference evidence="3" key="1">
    <citation type="submission" date="2021-06" db="EMBL/GenBank/DDBJ databases">
        <title>Genome Sequence of Mortierella hyaline Strain SCG-10, a Cold-Adapted, Nitrate-Reducing Fungus Isolated from Soil in Minnesota, USA.</title>
        <authorList>
            <person name="Aldossari N."/>
        </authorList>
    </citation>
    <scope>NUCLEOTIDE SEQUENCE</scope>
    <source>
        <strain evidence="3">SCG-10</strain>
    </source>
</reference>
<evidence type="ECO:0000313" key="4">
    <source>
        <dbReference type="Proteomes" id="UP000707451"/>
    </source>
</evidence>
<dbReference type="OrthoDB" id="5353095at2759"/>
<dbReference type="PANTHER" id="PTHR22896:SF0">
    <property type="entry name" value="CYCLIN N-TERMINAL DOMAIN-CONTAINING PROTEIN"/>
    <property type="match status" value="1"/>
</dbReference>
<gene>
    <name evidence="3" type="primary">CABLES1</name>
    <name evidence="3" type="ORF">KI688_000016</name>
</gene>
<dbReference type="AlphaFoldDB" id="A0A9P7Y511"/>
<feature type="compositionally biased region" description="Polar residues" evidence="1">
    <location>
        <begin position="1"/>
        <end position="13"/>
    </location>
</feature>
<feature type="compositionally biased region" description="Low complexity" evidence="1">
    <location>
        <begin position="100"/>
        <end position="110"/>
    </location>
</feature>
<evidence type="ECO:0000259" key="2">
    <source>
        <dbReference type="Pfam" id="PF00134"/>
    </source>
</evidence>